<dbReference type="EMBL" id="CP000285">
    <property type="protein sequence ID" value="ABE58764.1"/>
    <property type="molecule type" value="Genomic_DNA"/>
</dbReference>
<keyword evidence="1" id="KW-1133">Transmembrane helix</keyword>
<proteinExistence type="predicted"/>
<name>Q1QXP4_CHRI1</name>
<feature type="transmembrane region" description="Helical" evidence="1">
    <location>
        <begin position="35"/>
        <end position="58"/>
    </location>
</feature>
<feature type="transmembrane region" description="Helical" evidence="1">
    <location>
        <begin position="78"/>
        <end position="102"/>
    </location>
</feature>
<reference evidence="2 3" key="1">
    <citation type="journal article" date="2011" name="Stand. Genomic Sci.">
        <title>Complete genome sequence of the halophilic and highly halotolerant Chromohalobacter salexigens type strain (1H11(T)).</title>
        <authorList>
            <person name="Copeland A."/>
            <person name="O'Connor K."/>
            <person name="Lucas S."/>
            <person name="Lapidus A."/>
            <person name="Berry K.W."/>
            <person name="Detter J.C."/>
            <person name="Del Rio T.G."/>
            <person name="Hammon N."/>
            <person name="Dalin E."/>
            <person name="Tice H."/>
            <person name="Pitluck S."/>
            <person name="Bruce D."/>
            <person name="Goodwin L."/>
            <person name="Han C."/>
            <person name="Tapia R."/>
            <person name="Saunders E."/>
            <person name="Schmutz J."/>
            <person name="Brettin T."/>
            <person name="Larimer F."/>
            <person name="Land M."/>
            <person name="Hauser L."/>
            <person name="Vargas C."/>
            <person name="Nieto J.J."/>
            <person name="Kyrpides N.C."/>
            <person name="Ivanova N."/>
            <person name="Goker M."/>
            <person name="Klenk H.P."/>
            <person name="Csonka L.N."/>
            <person name="Woyke T."/>
        </authorList>
    </citation>
    <scope>NUCLEOTIDE SEQUENCE [LARGE SCALE GENOMIC DNA]</scope>
    <source>
        <strain evidence="3">ATCC BAA-138 / DSM 3043 / CIP 106854 / NCIMB 13768 / 1H11</strain>
    </source>
</reference>
<accession>Q1QXP4</accession>
<dbReference type="eggNOG" id="ENOG502ZKQE">
    <property type="taxonomic scope" value="Bacteria"/>
</dbReference>
<keyword evidence="1" id="KW-0472">Membrane</keyword>
<feature type="transmembrane region" description="Helical" evidence="1">
    <location>
        <begin position="192"/>
        <end position="218"/>
    </location>
</feature>
<dbReference type="HOGENOM" id="CLU_715147_0_0_6"/>
<dbReference type="Proteomes" id="UP000000239">
    <property type="component" value="Chromosome"/>
</dbReference>
<evidence type="ECO:0000313" key="3">
    <source>
        <dbReference type="Proteomes" id="UP000000239"/>
    </source>
</evidence>
<organism evidence="2 3">
    <name type="scientific">Chromohalobacter israelensis (strain ATCC BAA-138 / DSM 3043 / CIP 106854 / NCIMB 13768 / 1H11)</name>
    <name type="common">Chromohalobacter salexigens</name>
    <dbReference type="NCBI Taxonomy" id="290398"/>
    <lineage>
        <taxon>Bacteria</taxon>
        <taxon>Pseudomonadati</taxon>
        <taxon>Pseudomonadota</taxon>
        <taxon>Gammaproteobacteria</taxon>
        <taxon>Oceanospirillales</taxon>
        <taxon>Halomonadaceae</taxon>
        <taxon>Chromohalobacter</taxon>
    </lineage>
</organism>
<keyword evidence="3" id="KW-1185">Reference proteome</keyword>
<feature type="transmembrane region" description="Helical" evidence="1">
    <location>
        <begin position="152"/>
        <end position="171"/>
    </location>
</feature>
<feature type="transmembrane region" description="Helical" evidence="1">
    <location>
        <begin position="262"/>
        <end position="280"/>
    </location>
</feature>
<evidence type="ECO:0000256" key="1">
    <source>
        <dbReference type="SAM" id="Phobius"/>
    </source>
</evidence>
<evidence type="ECO:0000313" key="2">
    <source>
        <dbReference type="EMBL" id="ABE58764.1"/>
    </source>
</evidence>
<feature type="transmembrane region" description="Helical" evidence="1">
    <location>
        <begin position="230"/>
        <end position="250"/>
    </location>
</feature>
<gene>
    <name evidence="2" type="ordered locus">Csal_1410</name>
</gene>
<dbReference type="KEGG" id="csa:Csal_1410"/>
<feature type="transmembrane region" description="Helical" evidence="1">
    <location>
        <begin position="123"/>
        <end position="146"/>
    </location>
</feature>
<keyword evidence="1" id="KW-0812">Transmembrane</keyword>
<protein>
    <submittedName>
        <fullName evidence="2">Uncharacterized protein</fullName>
    </submittedName>
</protein>
<sequence>MHRLFEVNMSQERQDLIVNSIKSEESARVVSRVQAAASGMAGLTWVGGVIGFLLLFVYLKIIGRSDIFLSSLELGPSLLFVVFMSGFIWLWLLVSLIAPSYLVSMADNIPSKIIKPNAFGSNVTIKLAFVGVVAWVLIILSKILIYYESINFPALVLLIFLFLLSGRYVFLNKAKVKPKGEGEKKWKYNGKVWTLWVSYALAVTGASIISLLVAVLVLKTHYWKDSESELYLSFVVVANMLATLLPAFFYSVAVRNNPKSKWLGVSIGVLVFSMVVAMASPSTVKWTFVKVLNIVGVSDYNIRDYYISGEEYNSEMLDSEKWGVIPYGDKGFGVTAIMLYRFGSISLLCPQDFPVGNKNLLTWNERVGECIPFSDKYTFPLNESVK</sequence>
<dbReference type="AlphaFoldDB" id="Q1QXP4"/>